<name>A0A0L8IC84_OCTBM</name>
<reference evidence="1" key="1">
    <citation type="submission" date="2015-07" db="EMBL/GenBank/DDBJ databases">
        <title>MeaNS - Measles Nucleotide Surveillance Program.</title>
        <authorList>
            <person name="Tran T."/>
            <person name="Druce J."/>
        </authorList>
    </citation>
    <scope>NUCLEOTIDE SEQUENCE</scope>
    <source>
        <strain evidence="1">UCB-OBI-ISO-001</strain>
        <tissue evidence="1">Gonad</tissue>
    </source>
</reference>
<gene>
    <name evidence="1" type="ORF">OCBIM_22020806mg</name>
</gene>
<evidence type="ECO:0000313" key="1">
    <source>
        <dbReference type="EMBL" id="KOF99024.1"/>
    </source>
</evidence>
<dbReference type="AlphaFoldDB" id="A0A0L8IC84"/>
<protein>
    <submittedName>
        <fullName evidence="1">Uncharacterized protein</fullName>
    </submittedName>
</protein>
<sequence length="127" mass="14701">MTLQATFLTGHFYLPFMVYTHAELFISDMYTTCFHHLPCVSDDRHLLSSLIFLHRRKKKKFTSPWPEMKIPVTNPFVCVLQIASFIIATTTRNQTSPSLFREEDGTIFITDSEDSCTCPRRDSSRST</sequence>
<accession>A0A0L8IC84</accession>
<dbReference type="EMBL" id="KQ416034">
    <property type="protein sequence ID" value="KOF99024.1"/>
    <property type="molecule type" value="Genomic_DNA"/>
</dbReference>
<proteinExistence type="predicted"/>
<organism evidence="1">
    <name type="scientific">Octopus bimaculoides</name>
    <name type="common">California two-spotted octopus</name>
    <dbReference type="NCBI Taxonomy" id="37653"/>
    <lineage>
        <taxon>Eukaryota</taxon>
        <taxon>Metazoa</taxon>
        <taxon>Spiralia</taxon>
        <taxon>Lophotrochozoa</taxon>
        <taxon>Mollusca</taxon>
        <taxon>Cephalopoda</taxon>
        <taxon>Coleoidea</taxon>
        <taxon>Octopodiformes</taxon>
        <taxon>Octopoda</taxon>
        <taxon>Incirrata</taxon>
        <taxon>Octopodidae</taxon>
        <taxon>Octopus</taxon>
    </lineage>
</organism>